<proteinExistence type="predicted"/>
<feature type="region of interest" description="Disordered" evidence="1">
    <location>
        <begin position="167"/>
        <end position="212"/>
    </location>
</feature>
<gene>
    <name evidence="2" type="ORF">SAY86_022156</name>
</gene>
<dbReference type="AlphaFoldDB" id="A0AAN7M9X3"/>
<organism evidence="2 3">
    <name type="scientific">Trapa natans</name>
    <name type="common">Water chestnut</name>
    <dbReference type="NCBI Taxonomy" id="22666"/>
    <lineage>
        <taxon>Eukaryota</taxon>
        <taxon>Viridiplantae</taxon>
        <taxon>Streptophyta</taxon>
        <taxon>Embryophyta</taxon>
        <taxon>Tracheophyta</taxon>
        <taxon>Spermatophyta</taxon>
        <taxon>Magnoliopsida</taxon>
        <taxon>eudicotyledons</taxon>
        <taxon>Gunneridae</taxon>
        <taxon>Pentapetalae</taxon>
        <taxon>rosids</taxon>
        <taxon>malvids</taxon>
        <taxon>Myrtales</taxon>
        <taxon>Lythraceae</taxon>
        <taxon>Trapa</taxon>
    </lineage>
</organism>
<feature type="compositionally biased region" description="Basic and acidic residues" evidence="1">
    <location>
        <begin position="176"/>
        <end position="192"/>
    </location>
</feature>
<dbReference type="PANTHER" id="PTHR34542">
    <property type="entry name" value="OS08G0359900 PROTEIN"/>
    <property type="match status" value="1"/>
</dbReference>
<comment type="caution">
    <text evidence="2">The sequence shown here is derived from an EMBL/GenBank/DDBJ whole genome shotgun (WGS) entry which is preliminary data.</text>
</comment>
<accession>A0AAN7M9X3</accession>
<evidence type="ECO:0000313" key="2">
    <source>
        <dbReference type="EMBL" id="KAK4801669.1"/>
    </source>
</evidence>
<sequence>MPCQLLVHHTVPGQHKRQDESDYHVTATYTDTPNEQKSVMSATCDESTKTQPGSTAAAAAVPLRSPSSVCSLLSLSRSRIGYPKTMATLQRFKRLGTQCSVAPSPTRSPAASPVIHLRRRRKTLRMLLFGSTDRRKLHSCETPVPRREGPAPDGSRKLRVRHKLKDLFVSSPPPPLDRRREEDRDRLLKEPYRGVASGGFSGRRGGGSGGSIRPLSAALRCRLLRKAWRPTLVAIPE</sequence>
<dbReference type="Proteomes" id="UP001346149">
    <property type="component" value="Unassembled WGS sequence"/>
</dbReference>
<feature type="compositionally biased region" description="Gly residues" evidence="1">
    <location>
        <begin position="196"/>
        <end position="210"/>
    </location>
</feature>
<protein>
    <submittedName>
        <fullName evidence="2">Uncharacterized protein</fullName>
    </submittedName>
</protein>
<reference evidence="2 3" key="1">
    <citation type="journal article" date="2023" name="Hortic Res">
        <title>Pangenome of water caltrop reveals structural variations and asymmetric subgenome divergence after allopolyploidization.</title>
        <authorList>
            <person name="Zhang X."/>
            <person name="Chen Y."/>
            <person name="Wang L."/>
            <person name="Yuan Y."/>
            <person name="Fang M."/>
            <person name="Shi L."/>
            <person name="Lu R."/>
            <person name="Comes H.P."/>
            <person name="Ma Y."/>
            <person name="Chen Y."/>
            <person name="Huang G."/>
            <person name="Zhou Y."/>
            <person name="Zheng Z."/>
            <person name="Qiu Y."/>
        </authorList>
    </citation>
    <scope>NUCLEOTIDE SEQUENCE [LARGE SCALE GENOMIC DNA]</scope>
    <source>
        <strain evidence="2">F231</strain>
    </source>
</reference>
<evidence type="ECO:0000256" key="1">
    <source>
        <dbReference type="SAM" id="MobiDB-lite"/>
    </source>
</evidence>
<dbReference type="EMBL" id="JAXQNO010000003">
    <property type="protein sequence ID" value="KAK4801669.1"/>
    <property type="molecule type" value="Genomic_DNA"/>
</dbReference>
<name>A0AAN7M9X3_TRANT</name>
<keyword evidence="3" id="KW-1185">Reference proteome</keyword>
<evidence type="ECO:0000313" key="3">
    <source>
        <dbReference type="Proteomes" id="UP001346149"/>
    </source>
</evidence>
<dbReference type="PANTHER" id="PTHR34542:SF1">
    <property type="entry name" value="OS08G0359900 PROTEIN"/>
    <property type="match status" value="1"/>
</dbReference>